<dbReference type="EMBL" id="FNIX01000003">
    <property type="protein sequence ID" value="SDO72147.1"/>
    <property type="molecule type" value="Genomic_DNA"/>
</dbReference>
<dbReference type="RefSeq" id="WP_245733395.1">
    <property type="nucleotide sequence ID" value="NZ_FNIX01000003.1"/>
</dbReference>
<accession>A0A1H0LVE7</accession>
<sequence length="54" mass="5349">MPEPYERVRAAAGASAAEHPYGRVIAAGTSARISAAISSTSSGGSCACHSRSSP</sequence>
<protein>
    <submittedName>
        <fullName evidence="1">Uncharacterized protein</fullName>
    </submittedName>
</protein>
<evidence type="ECO:0000313" key="2">
    <source>
        <dbReference type="Proteomes" id="UP000199691"/>
    </source>
</evidence>
<name>A0A1H0LVE7_9PSEU</name>
<reference evidence="2" key="1">
    <citation type="submission" date="2016-10" db="EMBL/GenBank/DDBJ databases">
        <authorList>
            <person name="Varghese N."/>
            <person name="Submissions S."/>
        </authorList>
    </citation>
    <scope>NUCLEOTIDE SEQUENCE [LARGE SCALE GENOMIC DNA]</scope>
    <source>
        <strain evidence="2">CGMCC 4.6609</strain>
    </source>
</reference>
<gene>
    <name evidence="1" type="ORF">SAMN05421507_103469</name>
</gene>
<dbReference type="STRING" id="641025.SAMN05421507_103469"/>
<organism evidence="1 2">
    <name type="scientific">Lentzea jiangxiensis</name>
    <dbReference type="NCBI Taxonomy" id="641025"/>
    <lineage>
        <taxon>Bacteria</taxon>
        <taxon>Bacillati</taxon>
        <taxon>Actinomycetota</taxon>
        <taxon>Actinomycetes</taxon>
        <taxon>Pseudonocardiales</taxon>
        <taxon>Pseudonocardiaceae</taxon>
        <taxon>Lentzea</taxon>
    </lineage>
</organism>
<keyword evidence="2" id="KW-1185">Reference proteome</keyword>
<dbReference type="Proteomes" id="UP000199691">
    <property type="component" value="Unassembled WGS sequence"/>
</dbReference>
<evidence type="ECO:0000313" key="1">
    <source>
        <dbReference type="EMBL" id="SDO72147.1"/>
    </source>
</evidence>
<proteinExistence type="predicted"/>
<dbReference type="AlphaFoldDB" id="A0A1H0LVE7"/>